<dbReference type="CDD" id="cd03213">
    <property type="entry name" value="ABCG_EPDR"/>
    <property type="match status" value="1"/>
</dbReference>
<feature type="transmembrane region" description="Helical" evidence="8">
    <location>
        <begin position="394"/>
        <end position="415"/>
    </location>
</feature>
<dbReference type="InterPro" id="IPR003593">
    <property type="entry name" value="AAA+_ATPase"/>
</dbReference>
<keyword evidence="7 8" id="KW-0472">Membrane</keyword>
<evidence type="ECO:0000256" key="1">
    <source>
        <dbReference type="ARBA" id="ARBA00004141"/>
    </source>
</evidence>
<comment type="subcellular location">
    <subcellularLocation>
        <location evidence="1">Membrane</location>
        <topology evidence="1">Multi-pass membrane protein</topology>
    </subcellularLocation>
</comment>
<dbReference type="PANTHER" id="PTHR48041">
    <property type="entry name" value="ABC TRANSPORTER G FAMILY MEMBER 28"/>
    <property type="match status" value="1"/>
</dbReference>
<name>A0A2Z6QRI2_9GLOM</name>
<gene>
    <name evidence="10" type="ORF">RclHR1_01410027</name>
</gene>
<dbReference type="AlphaFoldDB" id="A0A2Z6QRI2"/>
<dbReference type="Pfam" id="PF01061">
    <property type="entry name" value="ABC2_membrane"/>
    <property type="match status" value="1"/>
</dbReference>
<evidence type="ECO:0000256" key="2">
    <source>
        <dbReference type="ARBA" id="ARBA00022448"/>
    </source>
</evidence>
<dbReference type="PROSITE" id="PS50893">
    <property type="entry name" value="ABC_TRANSPORTER_2"/>
    <property type="match status" value="1"/>
</dbReference>
<dbReference type="STRING" id="94130.A0A2Z6QRI2"/>
<dbReference type="SMART" id="SM00382">
    <property type="entry name" value="AAA"/>
    <property type="match status" value="1"/>
</dbReference>
<dbReference type="PANTHER" id="PTHR48041:SF63">
    <property type="entry name" value="EARLY GENE AT 23, ISOFORM C"/>
    <property type="match status" value="1"/>
</dbReference>
<dbReference type="SUPFAM" id="SSF52540">
    <property type="entry name" value="P-loop containing nucleoside triphosphate hydrolases"/>
    <property type="match status" value="1"/>
</dbReference>
<evidence type="ECO:0000256" key="8">
    <source>
        <dbReference type="SAM" id="Phobius"/>
    </source>
</evidence>
<evidence type="ECO:0000313" key="11">
    <source>
        <dbReference type="Proteomes" id="UP000247702"/>
    </source>
</evidence>
<feature type="transmembrane region" description="Helical" evidence="8">
    <location>
        <begin position="435"/>
        <end position="456"/>
    </location>
</feature>
<evidence type="ECO:0000256" key="7">
    <source>
        <dbReference type="ARBA" id="ARBA00023136"/>
    </source>
</evidence>
<dbReference type="InterPro" id="IPR003439">
    <property type="entry name" value="ABC_transporter-like_ATP-bd"/>
</dbReference>
<evidence type="ECO:0000259" key="9">
    <source>
        <dbReference type="PROSITE" id="PS50893"/>
    </source>
</evidence>
<dbReference type="PROSITE" id="PS00211">
    <property type="entry name" value="ABC_TRANSPORTER_1"/>
    <property type="match status" value="1"/>
</dbReference>
<evidence type="ECO:0000256" key="5">
    <source>
        <dbReference type="ARBA" id="ARBA00022840"/>
    </source>
</evidence>
<proteinExistence type="predicted"/>
<accession>A0A2Z6QRI2</accession>
<organism evidence="10 11">
    <name type="scientific">Rhizophagus clarus</name>
    <dbReference type="NCBI Taxonomy" id="94130"/>
    <lineage>
        <taxon>Eukaryota</taxon>
        <taxon>Fungi</taxon>
        <taxon>Fungi incertae sedis</taxon>
        <taxon>Mucoromycota</taxon>
        <taxon>Glomeromycotina</taxon>
        <taxon>Glomeromycetes</taxon>
        <taxon>Glomerales</taxon>
        <taxon>Glomeraceae</taxon>
        <taxon>Rhizophagus</taxon>
    </lineage>
</organism>
<dbReference type="Pfam" id="PF19055">
    <property type="entry name" value="ABC2_membrane_7"/>
    <property type="match status" value="1"/>
</dbReference>
<comment type="caution">
    <text evidence="10">The sequence shown here is derived from an EMBL/GenBank/DDBJ whole genome shotgun (WGS) entry which is preliminary data.</text>
</comment>
<keyword evidence="6 8" id="KW-1133">Transmembrane helix</keyword>
<reference evidence="10 11" key="1">
    <citation type="submission" date="2017-11" db="EMBL/GenBank/DDBJ databases">
        <title>The genome of Rhizophagus clarus HR1 reveals common genetic basis of auxotrophy among arbuscular mycorrhizal fungi.</title>
        <authorList>
            <person name="Kobayashi Y."/>
        </authorList>
    </citation>
    <scope>NUCLEOTIDE SEQUENCE [LARGE SCALE GENOMIC DNA]</scope>
    <source>
        <strain evidence="10 11">HR1</strain>
    </source>
</reference>
<dbReference type="GO" id="GO:0016887">
    <property type="term" value="F:ATP hydrolysis activity"/>
    <property type="evidence" value="ECO:0007669"/>
    <property type="project" value="InterPro"/>
</dbReference>
<protein>
    <recommendedName>
        <fullName evidence="9">ABC transporter domain-containing protein</fullName>
    </recommendedName>
</protein>
<feature type="domain" description="ABC transporter" evidence="9">
    <location>
        <begin position="62"/>
        <end position="306"/>
    </location>
</feature>
<evidence type="ECO:0000256" key="4">
    <source>
        <dbReference type="ARBA" id="ARBA00022741"/>
    </source>
</evidence>
<keyword evidence="5" id="KW-0067">ATP-binding</keyword>
<dbReference type="GO" id="GO:0005524">
    <property type="term" value="F:ATP binding"/>
    <property type="evidence" value="ECO:0007669"/>
    <property type="project" value="UniProtKB-KW"/>
</dbReference>
<dbReference type="InterPro" id="IPR043926">
    <property type="entry name" value="ABCG_dom"/>
</dbReference>
<keyword evidence="4" id="KW-0547">Nucleotide-binding</keyword>
<keyword evidence="11" id="KW-1185">Reference proteome</keyword>
<dbReference type="GO" id="GO:0140359">
    <property type="term" value="F:ABC-type transporter activity"/>
    <property type="evidence" value="ECO:0007669"/>
    <property type="project" value="InterPro"/>
</dbReference>
<dbReference type="InterPro" id="IPR050352">
    <property type="entry name" value="ABCG_transporters"/>
</dbReference>
<dbReference type="GO" id="GO:0005886">
    <property type="term" value="C:plasma membrane"/>
    <property type="evidence" value="ECO:0007669"/>
    <property type="project" value="TreeGrafter"/>
</dbReference>
<feature type="transmembrane region" description="Helical" evidence="8">
    <location>
        <begin position="477"/>
        <end position="497"/>
    </location>
</feature>
<sequence>MEQEIPIDGTEIKVGSGYDFSAERTKKRTLLIQHTDSRSIAVKNPVYLEWYGLSYSIPQENMNIQKNKKSELESGKIKLSILENIHGCANPGEILAIMGPSNCGKTTLLNLLGDRLGNKGVQGTITMNGLKPTKNSMKYLAYCTQDDVFFPQLTVKDTLSFNARLRLPRDVPLHDKLKRVDAIIQLLNLTKSAHTKIGNNRNRGISGGERKRVSIANELLTDPSVIMLDEPTTGLDAALALELTKILKEFAIKQRKTIIIVIHQPSSQVFEIFDKLMLICDGRMVYFGERANVADYLANQGFKCHPNYNLADYILELLTDDTSKQKLIDSYTYQVRNDLTGKQVVEKYSHRKRDDNIDMKKAPVIFEYNYRGPTFAQQLSILTERTFKQSRKDILSTIYLGQTFVLTVMFCLIWFRIPFTDKGIHDRIGSFSSIIVIWSFHPFYNAITTFPMDLDMLSKERHSHSYRFSAYFLSKQIAELPLIILKPTFFTIVVYWVTDLLPDFGRFLAYLAVILLNTLASQGFGYLFGASLLDVKKCTSTGKVFMIASTMLSGFYAKDLTPDLACLNLQIQLDTPKAQFHCSSSESGHVYLCELLGYNNTIPGTIVLETERYTELPCRSL</sequence>
<dbReference type="Gene3D" id="3.40.50.300">
    <property type="entry name" value="P-loop containing nucleotide triphosphate hydrolases"/>
    <property type="match status" value="1"/>
</dbReference>
<keyword evidence="3 8" id="KW-0812">Transmembrane</keyword>
<dbReference type="Proteomes" id="UP000247702">
    <property type="component" value="Unassembled WGS sequence"/>
</dbReference>
<dbReference type="InterPro" id="IPR017871">
    <property type="entry name" value="ABC_transporter-like_CS"/>
</dbReference>
<dbReference type="InterPro" id="IPR013525">
    <property type="entry name" value="ABC2_TM"/>
</dbReference>
<dbReference type="Pfam" id="PF00005">
    <property type="entry name" value="ABC_tran"/>
    <property type="match status" value="1"/>
</dbReference>
<keyword evidence="2" id="KW-0813">Transport</keyword>
<evidence type="ECO:0000256" key="6">
    <source>
        <dbReference type="ARBA" id="ARBA00022989"/>
    </source>
</evidence>
<evidence type="ECO:0000256" key="3">
    <source>
        <dbReference type="ARBA" id="ARBA00022692"/>
    </source>
</evidence>
<evidence type="ECO:0000313" key="10">
    <source>
        <dbReference type="EMBL" id="GBB87644.1"/>
    </source>
</evidence>
<dbReference type="EMBL" id="BEXD01000458">
    <property type="protein sequence ID" value="GBB87644.1"/>
    <property type="molecule type" value="Genomic_DNA"/>
</dbReference>
<feature type="transmembrane region" description="Helical" evidence="8">
    <location>
        <begin position="509"/>
        <end position="533"/>
    </location>
</feature>
<dbReference type="InterPro" id="IPR027417">
    <property type="entry name" value="P-loop_NTPase"/>
</dbReference>